<evidence type="ECO:0000259" key="1">
    <source>
        <dbReference type="Pfam" id="PF13673"/>
    </source>
</evidence>
<dbReference type="Pfam" id="PF13673">
    <property type="entry name" value="Acetyltransf_10"/>
    <property type="match status" value="1"/>
</dbReference>
<dbReference type="InterPro" id="IPR016181">
    <property type="entry name" value="Acyl_CoA_acyltransferase"/>
</dbReference>
<dbReference type="Proteomes" id="UP000803844">
    <property type="component" value="Unassembled WGS sequence"/>
</dbReference>
<dbReference type="Gene3D" id="3.40.630.30">
    <property type="match status" value="1"/>
</dbReference>
<evidence type="ECO:0000313" key="3">
    <source>
        <dbReference type="Proteomes" id="UP000803844"/>
    </source>
</evidence>
<organism evidence="2 3">
    <name type="scientific">Cryphonectria parasitica (strain ATCC 38755 / EP155)</name>
    <dbReference type="NCBI Taxonomy" id="660469"/>
    <lineage>
        <taxon>Eukaryota</taxon>
        <taxon>Fungi</taxon>
        <taxon>Dikarya</taxon>
        <taxon>Ascomycota</taxon>
        <taxon>Pezizomycotina</taxon>
        <taxon>Sordariomycetes</taxon>
        <taxon>Sordariomycetidae</taxon>
        <taxon>Diaporthales</taxon>
        <taxon>Cryphonectriaceae</taxon>
        <taxon>Cryphonectria-Endothia species complex</taxon>
        <taxon>Cryphonectria</taxon>
    </lineage>
</organism>
<dbReference type="GeneID" id="63835588"/>
<dbReference type="OrthoDB" id="410198at2759"/>
<dbReference type="AlphaFoldDB" id="A0A9P4XVK4"/>
<proteinExistence type="predicted"/>
<gene>
    <name evidence="2" type="ORF">M406DRAFT_281853</name>
</gene>
<reference evidence="2" key="1">
    <citation type="journal article" date="2020" name="Phytopathology">
        <title>Genome sequence of the chestnut blight fungus Cryphonectria parasitica EP155: A fundamental resource for an archetypical invasive plant pathogen.</title>
        <authorList>
            <person name="Crouch J.A."/>
            <person name="Dawe A."/>
            <person name="Aerts A."/>
            <person name="Barry K."/>
            <person name="Churchill A.C.L."/>
            <person name="Grimwood J."/>
            <person name="Hillman B."/>
            <person name="Milgroom M.G."/>
            <person name="Pangilinan J."/>
            <person name="Smith M."/>
            <person name="Salamov A."/>
            <person name="Schmutz J."/>
            <person name="Yadav J."/>
            <person name="Grigoriev I.V."/>
            <person name="Nuss D."/>
        </authorList>
    </citation>
    <scope>NUCLEOTIDE SEQUENCE</scope>
    <source>
        <strain evidence="2">EP155</strain>
    </source>
</reference>
<dbReference type="InterPro" id="IPR000182">
    <property type="entry name" value="GNAT_dom"/>
</dbReference>
<dbReference type="CDD" id="cd04301">
    <property type="entry name" value="NAT_SF"/>
    <property type="match status" value="1"/>
</dbReference>
<name>A0A9P4XVK4_CRYP1</name>
<accession>A0A9P4XVK4</accession>
<comment type="caution">
    <text evidence="2">The sequence shown here is derived from an EMBL/GenBank/DDBJ whole genome shotgun (WGS) entry which is preliminary data.</text>
</comment>
<keyword evidence="3" id="KW-1185">Reference proteome</keyword>
<evidence type="ECO:0000313" key="2">
    <source>
        <dbReference type="EMBL" id="KAF3761774.1"/>
    </source>
</evidence>
<dbReference type="InterPro" id="IPR052523">
    <property type="entry name" value="Trichothecene_AcTrans"/>
</dbReference>
<dbReference type="PANTHER" id="PTHR42791:SF14">
    <property type="entry name" value="N-ACETYLTRANSFERASE DOMAIN-CONTAINING PROTEIN"/>
    <property type="match status" value="1"/>
</dbReference>
<dbReference type="SUPFAM" id="SSF55729">
    <property type="entry name" value="Acyl-CoA N-acyltransferases (Nat)"/>
    <property type="match status" value="1"/>
</dbReference>
<protein>
    <recommendedName>
        <fullName evidence="1">N-acetyltransferase domain-containing protein</fullName>
    </recommendedName>
</protein>
<dbReference type="GO" id="GO:0016747">
    <property type="term" value="F:acyltransferase activity, transferring groups other than amino-acyl groups"/>
    <property type="evidence" value="ECO:0007669"/>
    <property type="project" value="InterPro"/>
</dbReference>
<dbReference type="RefSeq" id="XP_040772753.1">
    <property type="nucleotide sequence ID" value="XM_040918459.1"/>
</dbReference>
<dbReference type="PANTHER" id="PTHR42791">
    <property type="entry name" value="GNAT FAMILY ACETYLTRANSFERASE"/>
    <property type="match status" value="1"/>
</dbReference>
<feature type="domain" description="N-acetyltransferase" evidence="1">
    <location>
        <begin position="134"/>
        <end position="187"/>
    </location>
</feature>
<sequence>MPLKVLPAGKADMYRAAVIERHAYAPLKTNDILFPGPLLADSLKYRAGDLEKEVEEPNVFWFKVVDTDIEGDESEQTISVAKWTVYDQNHPVKPKSPRSLPPGSNAEACELLFGTIDKLQPKHIGGRPHIFFGILATEAKHQGRGAASLLLKKCIEEAEAKRLPIYLDSSEMGHPVYLKHGFRDLEEVATDFSKWGLEKPHLLWAMIKEQ</sequence>
<dbReference type="EMBL" id="MU032351">
    <property type="protein sequence ID" value="KAF3761774.1"/>
    <property type="molecule type" value="Genomic_DNA"/>
</dbReference>